<accession>A0A6C0AS88</accession>
<name>A0A6C0AS88_9ZZZZ</name>
<proteinExistence type="predicted"/>
<evidence type="ECO:0000256" key="1">
    <source>
        <dbReference type="SAM" id="MobiDB-lite"/>
    </source>
</evidence>
<evidence type="ECO:0000313" key="2">
    <source>
        <dbReference type="EMBL" id="QHS82135.1"/>
    </source>
</evidence>
<feature type="compositionally biased region" description="Basic residues" evidence="1">
    <location>
        <begin position="1"/>
        <end position="28"/>
    </location>
</feature>
<dbReference type="AlphaFoldDB" id="A0A6C0AS88"/>
<organism evidence="2">
    <name type="scientific">viral metagenome</name>
    <dbReference type="NCBI Taxonomy" id="1070528"/>
    <lineage>
        <taxon>unclassified sequences</taxon>
        <taxon>metagenomes</taxon>
        <taxon>organismal metagenomes</taxon>
    </lineage>
</organism>
<dbReference type="EMBL" id="MN740763">
    <property type="protein sequence ID" value="QHS82135.1"/>
    <property type="molecule type" value="Genomic_DNA"/>
</dbReference>
<protein>
    <submittedName>
        <fullName evidence="2">Uncharacterized protein</fullName>
    </submittedName>
</protein>
<sequence>MKTKKQRTNKNRTNKNRTNKNRTNKNRTNKPLLRKLEINFPLYASKKFDGEKLLEYKKAAELKTNDHCLLENSSWFGDLDVAKSYKKDNTRIYKWKIKIATYLFKINKENEEFIDNIFKNTKLNLTTSINIDKDKNKVKYQHEYLNMSVNERALYEFKFAFGYLTLKEQYEFLELIKYLIIKKYIKINTRDGKSILKKIEFKINYYKVSYLFTQKEKYNRISIYNFDKYSVMNFCKLVNNNKYKISGIYQKNDTSFWFPDLIVYKMNIQEYIFFNPHRNLEYDKVIE</sequence>
<reference evidence="2" key="1">
    <citation type="journal article" date="2020" name="Nature">
        <title>Giant virus diversity and host interactions through global metagenomics.</title>
        <authorList>
            <person name="Schulz F."/>
            <person name="Roux S."/>
            <person name="Paez-Espino D."/>
            <person name="Jungbluth S."/>
            <person name="Walsh D.A."/>
            <person name="Denef V.J."/>
            <person name="McMahon K.D."/>
            <person name="Konstantinidis K.T."/>
            <person name="Eloe-Fadrosh E.A."/>
            <person name="Kyrpides N.C."/>
            <person name="Woyke T."/>
        </authorList>
    </citation>
    <scope>NUCLEOTIDE SEQUENCE</scope>
    <source>
        <strain evidence="2">GVMAG-S-1101165-79</strain>
    </source>
</reference>
<feature type="region of interest" description="Disordered" evidence="1">
    <location>
        <begin position="1"/>
        <end position="30"/>
    </location>
</feature>